<feature type="compositionally biased region" description="Basic residues" evidence="1">
    <location>
        <begin position="10"/>
        <end position="19"/>
    </location>
</feature>
<evidence type="ECO:0000259" key="2">
    <source>
        <dbReference type="PROSITE" id="PS50181"/>
    </source>
</evidence>
<gene>
    <name evidence="3" type="ORF">C2845_PM10G19430</name>
</gene>
<reference evidence="4" key="1">
    <citation type="journal article" date="2019" name="Nat. Commun.">
        <title>The genome of broomcorn millet.</title>
        <authorList>
            <person name="Zou C."/>
            <person name="Miki D."/>
            <person name="Li D."/>
            <person name="Tang Q."/>
            <person name="Xiao L."/>
            <person name="Rajput S."/>
            <person name="Deng P."/>
            <person name="Jia W."/>
            <person name="Huang R."/>
            <person name="Zhang M."/>
            <person name="Sun Y."/>
            <person name="Hu J."/>
            <person name="Fu X."/>
            <person name="Schnable P.S."/>
            <person name="Li F."/>
            <person name="Zhang H."/>
            <person name="Feng B."/>
            <person name="Zhu X."/>
            <person name="Liu R."/>
            <person name="Schnable J.C."/>
            <person name="Zhu J.-K."/>
            <person name="Zhang H."/>
        </authorList>
    </citation>
    <scope>NUCLEOTIDE SEQUENCE [LARGE SCALE GENOMIC DNA]</scope>
</reference>
<dbReference type="InterPro" id="IPR036047">
    <property type="entry name" value="F-box-like_dom_sf"/>
</dbReference>
<dbReference type="SUPFAM" id="SSF52047">
    <property type="entry name" value="RNI-like"/>
    <property type="match status" value="1"/>
</dbReference>
<accession>A0A3L6PC78</accession>
<dbReference type="Gene3D" id="1.20.1280.50">
    <property type="match status" value="1"/>
</dbReference>
<dbReference type="Pfam" id="PF00646">
    <property type="entry name" value="F-box"/>
    <property type="match status" value="1"/>
</dbReference>
<evidence type="ECO:0000313" key="4">
    <source>
        <dbReference type="Proteomes" id="UP000275267"/>
    </source>
</evidence>
<dbReference type="InterPro" id="IPR001810">
    <property type="entry name" value="F-box_dom"/>
</dbReference>
<proteinExistence type="predicted"/>
<dbReference type="EMBL" id="PQIB02000018">
    <property type="protein sequence ID" value="RLM54539.1"/>
    <property type="molecule type" value="Genomic_DNA"/>
</dbReference>
<sequence>MTSAGGGRRGGQRRRRRRARQADGDGERREKIVGVGKKPEEDGHGSTKGWGAPAKAQQPDGGGVVPNLNLPPPQDGVPALPLVAAADRISSLPQKARLRILSFLPFKAALALEMVSRRWFALVNKLQRSLDSVLGIHIHSATGRCGCALGIHMHSVNIVPSLTDELDRRGRGPGHRLLRFILEVEGPDDFAFLLDYAADCDVEDVLLVDARPGPPALSYNFERTSRRLVRLTLHGVRVGGIRRGRSYGMLEVVRIESTNLNNLGLTYSSRAPASASSSCAAAAASPASTSRCPEVADISAHAVLGLRSFRYSGDRPKSVALPRSCFGDLYIALRRVRLGTGPLYNWLDALPNLSNLTVLTICSNALRIVSFLSAMTDLQPKCAKLSNLQNLRELQLLIYEMKTLNLSDIYRFLRTCRCPRLKKLFVEVTTFRKDSFMDAVSELPEEPPMDGFRNLVMAKITNFMWQCNEIELVHFLFRKASSLQKLILVAPQGTHPERDQTGNPLFPEANLLHIAKAPVNAQVVMLSEPFRGEIWAFHRNVIFEY</sequence>
<evidence type="ECO:0000313" key="3">
    <source>
        <dbReference type="EMBL" id="RLM54539.1"/>
    </source>
</evidence>
<dbReference type="Proteomes" id="UP000275267">
    <property type="component" value="Unassembled WGS sequence"/>
</dbReference>
<name>A0A3L6PC78_PANMI</name>
<feature type="compositionally biased region" description="Basic and acidic residues" evidence="1">
    <location>
        <begin position="20"/>
        <end position="45"/>
    </location>
</feature>
<dbReference type="PANTHER" id="PTHR34145">
    <property type="entry name" value="OS02G0105600 PROTEIN"/>
    <property type="match status" value="1"/>
</dbReference>
<comment type="caution">
    <text evidence="3">The sequence shown here is derived from an EMBL/GenBank/DDBJ whole genome shotgun (WGS) entry which is preliminary data.</text>
</comment>
<dbReference type="InterPro" id="IPR038313">
    <property type="entry name" value="Herpes_gL_rhadinovirus_sf"/>
</dbReference>
<dbReference type="OrthoDB" id="666273at2759"/>
<dbReference type="PROSITE" id="PS50181">
    <property type="entry name" value="FBOX"/>
    <property type="match status" value="1"/>
</dbReference>
<dbReference type="AlphaFoldDB" id="A0A3L6PC78"/>
<dbReference type="InterPro" id="IPR053772">
    <property type="entry name" value="At1g61320/At1g61330-like"/>
</dbReference>
<protein>
    <recommendedName>
        <fullName evidence="2">F-box domain-containing protein</fullName>
    </recommendedName>
</protein>
<organism evidence="3 4">
    <name type="scientific">Panicum miliaceum</name>
    <name type="common">Proso millet</name>
    <name type="synonym">Broomcorn millet</name>
    <dbReference type="NCBI Taxonomy" id="4540"/>
    <lineage>
        <taxon>Eukaryota</taxon>
        <taxon>Viridiplantae</taxon>
        <taxon>Streptophyta</taxon>
        <taxon>Embryophyta</taxon>
        <taxon>Tracheophyta</taxon>
        <taxon>Spermatophyta</taxon>
        <taxon>Magnoliopsida</taxon>
        <taxon>Liliopsida</taxon>
        <taxon>Poales</taxon>
        <taxon>Poaceae</taxon>
        <taxon>PACMAD clade</taxon>
        <taxon>Panicoideae</taxon>
        <taxon>Panicodae</taxon>
        <taxon>Paniceae</taxon>
        <taxon>Panicinae</taxon>
        <taxon>Panicum</taxon>
        <taxon>Panicum sect. Panicum</taxon>
    </lineage>
</organism>
<keyword evidence="4" id="KW-1185">Reference proteome</keyword>
<feature type="domain" description="F-box" evidence="2">
    <location>
        <begin position="86"/>
        <end position="133"/>
    </location>
</feature>
<dbReference type="PANTHER" id="PTHR34145:SF65">
    <property type="entry name" value="FBD DOMAIN-CONTAINING PROTEIN"/>
    <property type="match status" value="1"/>
</dbReference>
<evidence type="ECO:0000256" key="1">
    <source>
        <dbReference type="SAM" id="MobiDB-lite"/>
    </source>
</evidence>
<dbReference type="SUPFAM" id="SSF81383">
    <property type="entry name" value="F-box domain"/>
    <property type="match status" value="1"/>
</dbReference>
<dbReference type="Gene3D" id="3.10.390.20">
    <property type="entry name" value="Viral glycoprotein L"/>
    <property type="match status" value="1"/>
</dbReference>
<feature type="region of interest" description="Disordered" evidence="1">
    <location>
        <begin position="1"/>
        <end position="72"/>
    </location>
</feature>